<evidence type="ECO:0000259" key="2">
    <source>
        <dbReference type="Pfam" id="PF01909"/>
    </source>
</evidence>
<dbReference type="Pfam" id="PF01909">
    <property type="entry name" value="NTP_transf_2"/>
    <property type="match status" value="1"/>
</dbReference>
<dbReference type="STRING" id="1798377.A2872_02635"/>
<dbReference type="InterPro" id="IPR043519">
    <property type="entry name" value="NT_sf"/>
</dbReference>
<proteinExistence type="predicted"/>
<name>A0A1F5Z0K2_9BACT</name>
<dbReference type="CDD" id="cd05403">
    <property type="entry name" value="NT_KNTase_like"/>
    <property type="match status" value="1"/>
</dbReference>
<sequence length="246" mass="28503">MTNSELLAHVYASIFNYPLNSKEAKLWRINLKKTSEEKLYFAKKVAEDLQKISFIQAVFVTGSVSAGNANNDADIDLMIVTKPGTLWLTRVFVVSYLKRKKIYKQTVCPNIFLDANNLEVKVKNLYTAHEVLQVKCLFDRSNINYRWFKENDWTKYYLPGAYKVNKANMTNQSISNKYQLTNFKLIVLAIGILDLLAFIVQFLFMKRKMTNESVGLGYAFFHPNNLSQGVMDKFNKKLRDLGIMYK</sequence>
<keyword evidence="1" id="KW-1133">Transmembrane helix</keyword>
<dbReference type="Proteomes" id="UP000178681">
    <property type="component" value="Unassembled WGS sequence"/>
</dbReference>
<dbReference type="EMBL" id="MFJG01000026">
    <property type="protein sequence ID" value="OGG05873.1"/>
    <property type="molecule type" value="Genomic_DNA"/>
</dbReference>
<organism evidence="3 4">
    <name type="scientific">Candidatus Gottesmanbacteria bacterium RIFCSPHIGHO2_01_FULL_42_12</name>
    <dbReference type="NCBI Taxonomy" id="1798377"/>
    <lineage>
        <taxon>Bacteria</taxon>
        <taxon>Candidatus Gottesmaniibacteriota</taxon>
    </lineage>
</organism>
<evidence type="ECO:0000256" key="1">
    <source>
        <dbReference type="SAM" id="Phobius"/>
    </source>
</evidence>
<gene>
    <name evidence="3" type="ORF">A2872_02635</name>
</gene>
<feature type="domain" description="Polymerase nucleotidyl transferase" evidence="2">
    <location>
        <begin position="43"/>
        <end position="102"/>
    </location>
</feature>
<evidence type="ECO:0000313" key="3">
    <source>
        <dbReference type="EMBL" id="OGG05873.1"/>
    </source>
</evidence>
<feature type="transmembrane region" description="Helical" evidence="1">
    <location>
        <begin position="185"/>
        <end position="204"/>
    </location>
</feature>
<dbReference type="Gene3D" id="3.30.460.10">
    <property type="entry name" value="Beta Polymerase, domain 2"/>
    <property type="match status" value="1"/>
</dbReference>
<accession>A0A1F5Z0K2</accession>
<keyword evidence="1" id="KW-0472">Membrane</keyword>
<dbReference type="GO" id="GO:0016779">
    <property type="term" value="F:nucleotidyltransferase activity"/>
    <property type="evidence" value="ECO:0007669"/>
    <property type="project" value="InterPro"/>
</dbReference>
<dbReference type="AlphaFoldDB" id="A0A1F5Z0K2"/>
<evidence type="ECO:0000313" key="4">
    <source>
        <dbReference type="Proteomes" id="UP000178681"/>
    </source>
</evidence>
<comment type="caution">
    <text evidence="3">The sequence shown here is derived from an EMBL/GenBank/DDBJ whole genome shotgun (WGS) entry which is preliminary data.</text>
</comment>
<dbReference type="SUPFAM" id="SSF81301">
    <property type="entry name" value="Nucleotidyltransferase"/>
    <property type="match status" value="1"/>
</dbReference>
<reference evidence="3 4" key="1">
    <citation type="journal article" date="2016" name="Nat. Commun.">
        <title>Thousands of microbial genomes shed light on interconnected biogeochemical processes in an aquifer system.</title>
        <authorList>
            <person name="Anantharaman K."/>
            <person name="Brown C.T."/>
            <person name="Hug L.A."/>
            <person name="Sharon I."/>
            <person name="Castelle C.J."/>
            <person name="Probst A.J."/>
            <person name="Thomas B.C."/>
            <person name="Singh A."/>
            <person name="Wilkins M.J."/>
            <person name="Karaoz U."/>
            <person name="Brodie E.L."/>
            <person name="Williams K.H."/>
            <person name="Hubbard S.S."/>
            <person name="Banfield J.F."/>
        </authorList>
    </citation>
    <scope>NUCLEOTIDE SEQUENCE [LARGE SCALE GENOMIC DNA]</scope>
</reference>
<protein>
    <recommendedName>
        <fullName evidence="2">Polymerase nucleotidyl transferase domain-containing protein</fullName>
    </recommendedName>
</protein>
<dbReference type="InterPro" id="IPR002934">
    <property type="entry name" value="Polymerase_NTP_transf_dom"/>
</dbReference>
<keyword evidence="1" id="KW-0812">Transmembrane</keyword>